<dbReference type="Gene3D" id="3.30.1330.60">
    <property type="entry name" value="OmpA-like domain"/>
    <property type="match status" value="1"/>
</dbReference>
<feature type="domain" description="OmpA-like" evidence="8">
    <location>
        <begin position="480"/>
        <end position="598"/>
    </location>
</feature>
<feature type="region of interest" description="Disordered" evidence="6">
    <location>
        <begin position="307"/>
        <end position="462"/>
    </location>
</feature>
<dbReference type="InterPro" id="IPR028974">
    <property type="entry name" value="TSP_type-3_rpt"/>
</dbReference>
<evidence type="ECO:0000256" key="7">
    <source>
        <dbReference type="SAM" id="SignalP"/>
    </source>
</evidence>
<feature type="compositionally biased region" description="Basic and acidic residues" evidence="6">
    <location>
        <begin position="560"/>
        <end position="574"/>
    </location>
</feature>
<dbReference type="SUPFAM" id="SSF103088">
    <property type="entry name" value="OmpA-like"/>
    <property type="match status" value="1"/>
</dbReference>
<feature type="chain" id="PRO_5001496523" evidence="7">
    <location>
        <begin position="32"/>
        <end position="606"/>
    </location>
</feature>
<dbReference type="eggNOG" id="COG2885">
    <property type="taxonomic scope" value="Bacteria"/>
</dbReference>
<evidence type="ECO:0000256" key="2">
    <source>
        <dbReference type="ARBA" id="ARBA00022729"/>
    </source>
</evidence>
<dbReference type="Pfam" id="PF02412">
    <property type="entry name" value="TSP_3"/>
    <property type="match status" value="3"/>
</dbReference>
<sequence length="606" mass="64275">MIFPRKQGTTRSWCARSILLAALVASPTALAQDAGQGWALSRFEPAPAGDRMFGVPSPYTAGELTPHVMVLADYAHNPLVLRRETDDEVVGAVVGDQLVLHVGAALALWRRVTVDVDVPIAVLQSGDDPAAGGVGVASPSGGALGDLRLGARVSLLGQYHDPFQIAVGGAIWLPTGSRDAYLSDGTIRAAPQLIVGGRIDALVWSLAASPQFRPTRTVPGGEQGTTLQWGGGVGFLLAEGKLQVGPELHMALGLTQPDATTFNSELLLDARYRILPDIEAGIGLGPGLTGAAGTPDFRGVGMVAWTSEQRRPRDGDGDGVSDERDACPDLPGVQSDEAAKNGCPAVKDRDRDGIGDAQDACPDLPGVQSAEVAKNGCPSDQDGDGIADAQDACPEVPGVQSAEAAKNGCPSDQDGDGIPDSKDACPKIPGPPDANPRHNGCPKDDKDQDGIPDAVDMCPNEKGYPSEKLDEYGCPKTLRVTDQEVRLLQQIQFDFDSARIKPISDEILDEITQALKDHPEILHVEVQGHTDESGTKAYNRSLSQRRAEAVRQALITRGVDPDRLSAKGYGRDVPLDNNETDEGRQKNRRVQFKIVQTTTRKPQNQP</sequence>
<dbReference type="GO" id="GO:0005509">
    <property type="term" value="F:calcium ion binding"/>
    <property type="evidence" value="ECO:0007669"/>
    <property type="project" value="InterPro"/>
</dbReference>
<comment type="subcellular location">
    <subcellularLocation>
        <location evidence="1">Cell outer membrane</location>
    </subcellularLocation>
</comment>
<dbReference type="Pfam" id="PF00691">
    <property type="entry name" value="OmpA"/>
    <property type="match status" value="1"/>
</dbReference>
<dbReference type="InterPro" id="IPR036737">
    <property type="entry name" value="OmpA-like_sf"/>
</dbReference>
<dbReference type="InterPro" id="IPR050330">
    <property type="entry name" value="Bact_OuterMem_StrucFunc"/>
</dbReference>
<feature type="compositionally biased region" description="Basic and acidic residues" evidence="6">
    <location>
        <begin position="308"/>
        <end position="327"/>
    </location>
</feature>
<evidence type="ECO:0000256" key="1">
    <source>
        <dbReference type="ARBA" id="ARBA00004442"/>
    </source>
</evidence>
<dbReference type="SUPFAM" id="SSF103647">
    <property type="entry name" value="TSP type-3 repeat"/>
    <property type="match status" value="1"/>
</dbReference>
<keyword evidence="2 7" id="KW-0732">Signal</keyword>
<name>A0A017TCT2_9BACT</name>
<dbReference type="PROSITE" id="PS51123">
    <property type="entry name" value="OMPA_2"/>
    <property type="match status" value="1"/>
</dbReference>
<dbReference type="OrthoDB" id="5491949at2"/>
<evidence type="ECO:0000313" key="9">
    <source>
        <dbReference type="EMBL" id="EYF06615.1"/>
    </source>
</evidence>
<dbReference type="CDD" id="cd07185">
    <property type="entry name" value="OmpA_C-like"/>
    <property type="match status" value="1"/>
</dbReference>
<dbReference type="Proteomes" id="UP000019678">
    <property type="component" value="Unassembled WGS sequence"/>
</dbReference>
<evidence type="ECO:0000256" key="6">
    <source>
        <dbReference type="SAM" id="MobiDB-lite"/>
    </source>
</evidence>
<dbReference type="Gene3D" id="4.10.1080.10">
    <property type="entry name" value="TSP type-3 repeat"/>
    <property type="match status" value="2"/>
</dbReference>
<proteinExistence type="predicted"/>
<dbReference type="EMBL" id="ASRX01000015">
    <property type="protein sequence ID" value="EYF06615.1"/>
    <property type="molecule type" value="Genomic_DNA"/>
</dbReference>
<dbReference type="PANTHER" id="PTHR30329:SF21">
    <property type="entry name" value="LIPOPROTEIN YIAD-RELATED"/>
    <property type="match status" value="1"/>
</dbReference>
<comment type="caution">
    <text evidence="9">The sequence shown here is derived from an EMBL/GenBank/DDBJ whole genome shotgun (WGS) entry which is preliminary data.</text>
</comment>
<gene>
    <name evidence="9" type="ORF">CAP_1745</name>
</gene>
<dbReference type="PROSITE" id="PS01068">
    <property type="entry name" value="OMPA_1"/>
    <property type="match status" value="1"/>
</dbReference>
<dbReference type="PANTHER" id="PTHR30329">
    <property type="entry name" value="STATOR ELEMENT OF FLAGELLAR MOTOR COMPLEX"/>
    <property type="match status" value="1"/>
</dbReference>
<dbReference type="GO" id="GO:0007155">
    <property type="term" value="P:cell adhesion"/>
    <property type="evidence" value="ECO:0007669"/>
    <property type="project" value="InterPro"/>
</dbReference>
<evidence type="ECO:0000259" key="8">
    <source>
        <dbReference type="PROSITE" id="PS51123"/>
    </source>
</evidence>
<dbReference type="InterPro" id="IPR006665">
    <property type="entry name" value="OmpA-like"/>
</dbReference>
<dbReference type="PRINTS" id="PR01021">
    <property type="entry name" value="OMPADOMAIN"/>
</dbReference>
<feature type="signal peptide" evidence="7">
    <location>
        <begin position="1"/>
        <end position="31"/>
    </location>
</feature>
<evidence type="ECO:0000256" key="3">
    <source>
        <dbReference type="ARBA" id="ARBA00023136"/>
    </source>
</evidence>
<dbReference type="GO" id="GO:0009279">
    <property type="term" value="C:cell outer membrane"/>
    <property type="evidence" value="ECO:0007669"/>
    <property type="project" value="UniProtKB-SubCell"/>
</dbReference>
<dbReference type="STRING" id="1192034.CAP_1745"/>
<dbReference type="InterPro" id="IPR003367">
    <property type="entry name" value="Thrombospondin_3-like_rpt"/>
</dbReference>
<dbReference type="AlphaFoldDB" id="A0A017TCT2"/>
<feature type="region of interest" description="Disordered" evidence="6">
    <location>
        <begin position="560"/>
        <end position="606"/>
    </location>
</feature>
<dbReference type="InterPro" id="IPR006690">
    <property type="entry name" value="OMPA-like_CS"/>
</dbReference>
<evidence type="ECO:0000256" key="5">
    <source>
        <dbReference type="PROSITE-ProRule" id="PRU00473"/>
    </source>
</evidence>
<reference evidence="9 10" key="1">
    <citation type="submission" date="2013-05" db="EMBL/GenBank/DDBJ databases">
        <title>Genome assembly of Chondromyces apiculatus DSM 436.</title>
        <authorList>
            <person name="Sharma G."/>
            <person name="Khatri I."/>
            <person name="Kaur C."/>
            <person name="Mayilraj S."/>
            <person name="Subramanian S."/>
        </authorList>
    </citation>
    <scope>NUCLEOTIDE SEQUENCE [LARGE SCALE GENOMIC DNA]</scope>
    <source>
        <strain evidence="9 10">DSM 436</strain>
    </source>
</reference>
<keyword evidence="10" id="KW-1185">Reference proteome</keyword>
<keyword evidence="4" id="KW-0998">Cell outer membrane</keyword>
<keyword evidence="3 5" id="KW-0472">Membrane</keyword>
<evidence type="ECO:0000313" key="10">
    <source>
        <dbReference type="Proteomes" id="UP000019678"/>
    </source>
</evidence>
<protein>
    <submittedName>
        <fullName evidence="9">Outer membrane protein OmpA</fullName>
    </submittedName>
</protein>
<dbReference type="InterPro" id="IPR006664">
    <property type="entry name" value="OMP_bac"/>
</dbReference>
<accession>A0A017TCT2</accession>
<organism evidence="9 10">
    <name type="scientific">Chondromyces apiculatus DSM 436</name>
    <dbReference type="NCBI Taxonomy" id="1192034"/>
    <lineage>
        <taxon>Bacteria</taxon>
        <taxon>Pseudomonadati</taxon>
        <taxon>Myxococcota</taxon>
        <taxon>Polyangia</taxon>
        <taxon>Polyangiales</taxon>
        <taxon>Polyangiaceae</taxon>
        <taxon>Chondromyces</taxon>
    </lineage>
</organism>
<feature type="compositionally biased region" description="Polar residues" evidence="6">
    <location>
        <begin position="594"/>
        <end position="606"/>
    </location>
</feature>
<evidence type="ECO:0000256" key="4">
    <source>
        <dbReference type="ARBA" id="ARBA00023237"/>
    </source>
</evidence>